<dbReference type="Gene3D" id="3.40.50.1820">
    <property type="entry name" value="alpha/beta hydrolase"/>
    <property type="match status" value="1"/>
</dbReference>
<dbReference type="InterPro" id="IPR029058">
    <property type="entry name" value="AB_hydrolase_fold"/>
</dbReference>
<evidence type="ECO:0000313" key="4">
    <source>
        <dbReference type="Proteomes" id="UP000237752"/>
    </source>
</evidence>
<dbReference type="SUPFAM" id="SSF53474">
    <property type="entry name" value="alpha/beta-Hydrolases"/>
    <property type="match status" value="1"/>
</dbReference>
<dbReference type="Proteomes" id="UP000237752">
    <property type="component" value="Unassembled WGS sequence"/>
</dbReference>
<dbReference type="RefSeq" id="WP_106348863.1">
    <property type="nucleotide sequence ID" value="NZ_PVUE01000007.1"/>
</dbReference>
<dbReference type="OrthoDB" id="9780765at2"/>
<evidence type="ECO:0000256" key="1">
    <source>
        <dbReference type="ARBA" id="ARBA00022801"/>
    </source>
</evidence>
<gene>
    <name evidence="3" type="ORF">CLV47_10723</name>
</gene>
<feature type="domain" description="AB hydrolase-1" evidence="2">
    <location>
        <begin position="14"/>
        <end position="236"/>
    </location>
</feature>
<dbReference type="GO" id="GO:0016020">
    <property type="term" value="C:membrane"/>
    <property type="evidence" value="ECO:0007669"/>
    <property type="project" value="TreeGrafter"/>
</dbReference>
<proteinExistence type="predicted"/>
<organism evidence="3 4">
    <name type="scientific">Antricoccus suffuscus</name>
    <dbReference type="NCBI Taxonomy" id="1629062"/>
    <lineage>
        <taxon>Bacteria</taxon>
        <taxon>Bacillati</taxon>
        <taxon>Actinomycetota</taxon>
        <taxon>Actinomycetes</taxon>
        <taxon>Geodermatophilales</taxon>
        <taxon>Antricoccaceae</taxon>
        <taxon>Antricoccus</taxon>
    </lineage>
</organism>
<dbReference type="GO" id="GO:0016787">
    <property type="term" value="F:hydrolase activity"/>
    <property type="evidence" value="ECO:0007669"/>
    <property type="project" value="UniProtKB-KW"/>
</dbReference>
<keyword evidence="1" id="KW-0378">Hydrolase</keyword>
<accession>A0A2T1A088</accession>
<dbReference type="InterPro" id="IPR050266">
    <property type="entry name" value="AB_hydrolase_sf"/>
</dbReference>
<dbReference type="PANTHER" id="PTHR43798">
    <property type="entry name" value="MONOACYLGLYCEROL LIPASE"/>
    <property type="match status" value="1"/>
</dbReference>
<dbReference type="PANTHER" id="PTHR43798:SF31">
    <property type="entry name" value="AB HYDROLASE SUPERFAMILY PROTEIN YCLE"/>
    <property type="match status" value="1"/>
</dbReference>
<evidence type="ECO:0000259" key="2">
    <source>
        <dbReference type="Pfam" id="PF00561"/>
    </source>
</evidence>
<sequence length="252" mass="27276">MSSSMRRIGEGDHAVLCLHGWFGSGEGWGFLPEVADLQNFTYYFPEMRGYGARGRETGTFSMEEYAADTLAAADAAGLHNFSVVGHSMGGKAAAALLIESPERVRALVGISPVAPAPVPLDEDSHGLFFGAAEDHGKRKAILDFTTGNQHSSAWLDSMVKRSVENSTVPAFAGAVQSWVNDDYSDRLGTPDTSILVMAGEHDPALSADVMRQSWLQMYKNVEVVEMPACGHYAMYETPVALVTRIESFLAEH</sequence>
<evidence type="ECO:0000313" key="3">
    <source>
        <dbReference type="EMBL" id="PRZ41897.1"/>
    </source>
</evidence>
<dbReference type="EMBL" id="PVUE01000007">
    <property type="protein sequence ID" value="PRZ41897.1"/>
    <property type="molecule type" value="Genomic_DNA"/>
</dbReference>
<keyword evidence="4" id="KW-1185">Reference proteome</keyword>
<comment type="caution">
    <text evidence="3">The sequence shown here is derived from an EMBL/GenBank/DDBJ whole genome shotgun (WGS) entry which is preliminary data.</text>
</comment>
<dbReference type="Pfam" id="PF00561">
    <property type="entry name" value="Abhydrolase_1"/>
    <property type="match status" value="1"/>
</dbReference>
<protein>
    <submittedName>
        <fullName evidence="3">Pimeloyl-ACP methyl ester carboxylesterase</fullName>
    </submittedName>
</protein>
<name>A0A2T1A088_9ACTN</name>
<dbReference type="AlphaFoldDB" id="A0A2T1A088"/>
<dbReference type="PRINTS" id="PR00111">
    <property type="entry name" value="ABHYDROLASE"/>
</dbReference>
<dbReference type="InterPro" id="IPR000073">
    <property type="entry name" value="AB_hydrolase_1"/>
</dbReference>
<reference evidence="3 4" key="1">
    <citation type="submission" date="2018-03" db="EMBL/GenBank/DDBJ databases">
        <title>Genomic Encyclopedia of Archaeal and Bacterial Type Strains, Phase II (KMG-II): from individual species to whole genera.</title>
        <authorList>
            <person name="Goeker M."/>
        </authorList>
    </citation>
    <scope>NUCLEOTIDE SEQUENCE [LARGE SCALE GENOMIC DNA]</scope>
    <source>
        <strain evidence="3 4">DSM 100065</strain>
    </source>
</reference>